<evidence type="ECO:0000313" key="2">
    <source>
        <dbReference type="EMBL" id="EEC80573.1"/>
    </source>
</evidence>
<feature type="region of interest" description="Disordered" evidence="1">
    <location>
        <begin position="1"/>
        <end position="73"/>
    </location>
</feature>
<sequence>MVRPSGGRRWHRWQWPSPPLRGSGGRSDDRPEVPSHCQIRREEGLQSCAASPSSPPPPNAPVDPAAAAPSAPSRLPPLAVVALAVAAGGSDGGGRFPPPPPLFSLRWRWRRPWMDSVATAEGGSGDGQGWIRRQASEIL</sequence>
<proteinExistence type="predicted"/>
<dbReference type="Proteomes" id="UP000007015">
    <property type="component" value="Chromosome 6"/>
</dbReference>
<organism evidence="2 3">
    <name type="scientific">Oryza sativa subsp. indica</name>
    <name type="common">Rice</name>
    <dbReference type="NCBI Taxonomy" id="39946"/>
    <lineage>
        <taxon>Eukaryota</taxon>
        <taxon>Viridiplantae</taxon>
        <taxon>Streptophyta</taxon>
        <taxon>Embryophyta</taxon>
        <taxon>Tracheophyta</taxon>
        <taxon>Spermatophyta</taxon>
        <taxon>Magnoliopsida</taxon>
        <taxon>Liliopsida</taxon>
        <taxon>Poales</taxon>
        <taxon>Poaceae</taxon>
        <taxon>BOP clade</taxon>
        <taxon>Oryzoideae</taxon>
        <taxon>Oryzeae</taxon>
        <taxon>Oryzinae</taxon>
        <taxon>Oryza</taxon>
        <taxon>Oryza sativa</taxon>
    </lineage>
</organism>
<feature type="compositionally biased region" description="Low complexity" evidence="1">
    <location>
        <begin position="62"/>
        <end position="73"/>
    </location>
</feature>
<dbReference type="EMBL" id="CM000131">
    <property type="protein sequence ID" value="EEC80573.1"/>
    <property type="molecule type" value="Genomic_DNA"/>
</dbReference>
<evidence type="ECO:0000313" key="3">
    <source>
        <dbReference type="Proteomes" id="UP000007015"/>
    </source>
</evidence>
<dbReference type="AlphaFoldDB" id="B8B1Q8"/>
<protein>
    <submittedName>
        <fullName evidence="2">Uncharacterized protein</fullName>
    </submittedName>
</protein>
<gene>
    <name evidence="2" type="ORF">OsI_22902</name>
</gene>
<feature type="region of interest" description="Disordered" evidence="1">
    <location>
        <begin position="118"/>
        <end position="139"/>
    </location>
</feature>
<name>B8B1Q8_ORYSI</name>
<evidence type="ECO:0000256" key="1">
    <source>
        <dbReference type="SAM" id="MobiDB-lite"/>
    </source>
</evidence>
<feature type="compositionally biased region" description="Basic and acidic residues" evidence="1">
    <location>
        <begin position="26"/>
        <end position="44"/>
    </location>
</feature>
<keyword evidence="3" id="KW-1185">Reference proteome</keyword>
<reference evidence="2 3" key="1">
    <citation type="journal article" date="2005" name="PLoS Biol.">
        <title>The genomes of Oryza sativa: a history of duplications.</title>
        <authorList>
            <person name="Yu J."/>
            <person name="Wang J."/>
            <person name="Lin W."/>
            <person name="Li S."/>
            <person name="Li H."/>
            <person name="Zhou J."/>
            <person name="Ni P."/>
            <person name="Dong W."/>
            <person name="Hu S."/>
            <person name="Zeng C."/>
            <person name="Zhang J."/>
            <person name="Zhang Y."/>
            <person name="Li R."/>
            <person name="Xu Z."/>
            <person name="Li S."/>
            <person name="Li X."/>
            <person name="Zheng H."/>
            <person name="Cong L."/>
            <person name="Lin L."/>
            <person name="Yin J."/>
            <person name="Geng J."/>
            <person name="Li G."/>
            <person name="Shi J."/>
            <person name="Liu J."/>
            <person name="Lv H."/>
            <person name="Li J."/>
            <person name="Wang J."/>
            <person name="Deng Y."/>
            <person name="Ran L."/>
            <person name="Shi X."/>
            <person name="Wang X."/>
            <person name="Wu Q."/>
            <person name="Li C."/>
            <person name="Ren X."/>
            <person name="Wang J."/>
            <person name="Wang X."/>
            <person name="Li D."/>
            <person name="Liu D."/>
            <person name="Zhang X."/>
            <person name="Ji Z."/>
            <person name="Zhao W."/>
            <person name="Sun Y."/>
            <person name="Zhang Z."/>
            <person name="Bao J."/>
            <person name="Han Y."/>
            <person name="Dong L."/>
            <person name="Ji J."/>
            <person name="Chen P."/>
            <person name="Wu S."/>
            <person name="Liu J."/>
            <person name="Xiao Y."/>
            <person name="Bu D."/>
            <person name="Tan J."/>
            <person name="Yang L."/>
            <person name="Ye C."/>
            <person name="Zhang J."/>
            <person name="Xu J."/>
            <person name="Zhou Y."/>
            <person name="Yu Y."/>
            <person name="Zhang B."/>
            <person name="Zhuang S."/>
            <person name="Wei H."/>
            <person name="Liu B."/>
            <person name="Lei M."/>
            <person name="Yu H."/>
            <person name="Li Y."/>
            <person name="Xu H."/>
            <person name="Wei S."/>
            <person name="He X."/>
            <person name="Fang L."/>
            <person name="Zhang Z."/>
            <person name="Zhang Y."/>
            <person name="Huang X."/>
            <person name="Su Z."/>
            <person name="Tong W."/>
            <person name="Li J."/>
            <person name="Tong Z."/>
            <person name="Li S."/>
            <person name="Ye J."/>
            <person name="Wang L."/>
            <person name="Fang L."/>
            <person name="Lei T."/>
            <person name="Chen C."/>
            <person name="Chen H."/>
            <person name="Xu Z."/>
            <person name="Li H."/>
            <person name="Huang H."/>
            <person name="Zhang F."/>
            <person name="Xu H."/>
            <person name="Li N."/>
            <person name="Zhao C."/>
            <person name="Li S."/>
            <person name="Dong L."/>
            <person name="Huang Y."/>
            <person name="Li L."/>
            <person name="Xi Y."/>
            <person name="Qi Q."/>
            <person name="Li W."/>
            <person name="Zhang B."/>
            <person name="Hu W."/>
            <person name="Zhang Y."/>
            <person name="Tian X."/>
            <person name="Jiao Y."/>
            <person name="Liang X."/>
            <person name="Jin J."/>
            <person name="Gao L."/>
            <person name="Zheng W."/>
            <person name="Hao B."/>
            <person name="Liu S."/>
            <person name="Wang W."/>
            <person name="Yuan L."/>
            <person name="Cao M."/>
            <person name="McDermott J."/>
            <person name="Samudrala R."/>
            <person name="Wang J."/>
            <person name="Wong G.K."/>
            <person name="Yang H."/>
        </authorList>
    </citation>
    <scope>NUCLEOTIDE SEQUENCE [LARGE SCALE GENOMIC DNA]</scope>
    <source>
        <strain evidence="3">cv. 93-11</strain>
    </source>
</reference>
<accession>B8B1Q8</accession>
<dbReference type="Gramene" id="BGIOSGA022883-TA">
    <property type="protein sequence ID" value="BGIOSGA022883-PA"/>
    <property type="gene ID" value="BGIOSGA022883"/>
</dbReference>
<dbReference type="HOGENOM" id="CLU_1848409_0_0_1"/>
<feature type="compositionally biased region" description="Basic residues" evidence="1">
    <location>
        <begin position="1"/>
        <end position="12"/>
    </location>
</feature>